<evidence type="ECO:0000256" key="2">
    <source>
        <dbReference type="ARBA" id="ARBA00022640"/>
    </source>
</evidence>
<dbReference type="PANTHER" id="PTHR31906">
    <property type="entry name" value="PLASTID-LIPID-ASSOCIATED PROTEIN 4, CHLOROPLASTIC-RELATED"/>
    <property type="match status" value="1"/>
</dbReference>
<evidence type="ECO:0000256" key="1">
    <source>
        <dbReference type="ARBA" id="ARBA00004474"/>
    </source>
</evidence>
<evidence type="ECO:0000256" key="3">
    <source>
        <dbReference type="ARBA" id="ARBA00022946"/>
    </source>
</evidence>
<dbReference type="GO" id="GO:0009536">
    <property type="term" value="C:plastid"/>
    <property type="evidence" value="ECO:0007669"/>
    <property type="project" value="UniProtKB-SubCell"/>
</dbReference>
<comment type="subcellular location">
    <subcellularLocation>
        <location evidence="1">Plastid</location>
    </subcellularLocation>
</comment>
<dbReference type="EMBL" id="JBBWWQ010000003">
    <property type="protein sequence ID" value="KAK8951895.1"/>
    <property type="molecule type" value="Genomic_DNA"/>
</dbReference>
<gene>
    <name evidence="5" type="ORF">KSP39_PZI004607</name>
</gene>
<proteinExistence type="predicted"/>
<reference evidence="5 6" key="1">
    <citation type="journal article" date="2022" name="Nat. Plants">
        <title>Genomes of leafy and leafless Platanthera orchids illuminate the evolution of mycoheterotrophy.</title>
        <authorList>
            <person name="Li M.H."/>
            <person name="Liu K.W."/>
            <person name="Li Z."/>
            <person name="Lu H.C."/>
            <person name="Ye Q.L."/>
            <person name="Zhang D."/>
            <person name="Wang J.Y."/>
            <person name="Li Y.F."/>
            <person name="Zhong Z.M."/>
            <person name="Liu X."/>
            <person name="Yu X."/>
            <person name="Liu D.K."/>
            <person name="Tu X.D."/>
            <person name="Liu B."/>
            <person name="Hao Y."/>
            <person name="Liao X.Y."/>
            <person name="Jiang Y.T."/>
            <person name="Sun W.H."/>
            <person name="Chen J."/>
            <person name="Chen Y.Q."/>
            <person name="Ai Y."/>
            <person name="Zhai J.W."/>
            <person name="Wu S.S."/>
            <person name="Zhou Z."/>
            <person name="Hsiao Y.Y."/>
            <person name="Wu W.L."/>
            <person name="Chen Y.Y."/>
            <person name="Lin Y.F."/>
            <person name="Hsu J.L."/>
            <person name="Li C.Y."/>
            <person name="Wang Z.W."/>
            <person name="Zhao X."/>
            <person name="Zhong W.Y."/>
            <person name="Ma X.K."/>
            <person name="Ma L."/>
            <person name="Huang J."/>
            <person name="Chen G.Z."/>
            <person name="Huang M.Z."/>
            <person name="Huang L."/>
            <person name="Peng D.H."/>
            <person name="Luo Y.B."/>
            <person name="Zou S.Q."/>
            <person name="Chen S.P."/>
            <person name="Lan S."/>
            <person name="Tsai W.C."/>
            <person name="Van de Peer Y."/>
            <person name="Liu Z.J."/>
        </authorList>
    </citation>
    <scope>NUCLEOTIDE SEQUENCE [LARGE SCALE GENOMIC DNA]</scope>
    <source>
        <strain evidence="5">Lor287</strain>
    </source>
</reference>
<dbReference type="AlphaFoldDB" id="A0AAP0GCW2"/>
<evidence type="ECO:0000313" key="5">
    <source>
        <dbReference type="EMBL" id="KAK8951895.1"/>
    </source>
</evidence>
<accession>A0AAP0GCW2</accession>
<evidence type="ECO:0000259" key="4">
    <source>
        <dbReference type="Pfam" id="PF04755"/>
    </source>
</evidence>
<keyword evidence="6" id="KW-1185">Reference proteome</keyword>
<keyword evidence="3" id="KW-0809">Transit peptide</keyword>
<dbReference type="InterPro" id="IPR006843">
    <property type="entry name" value="PAP/fibrillin_dom"/>
</dbReference>
<dbReference type="Proteomes" id="UP001418222">
    <property type="component" value="Unassembled WGS sequence"/>
</dbReference>
<organism evidence="5 6">
    <name type="scientific">Platanthera zijinensis</name>
    <dbReference type="NCBI Taxonomy" id="2320716"/>
    <lineage>
        <taxon>Eukaryota</taxon>
        <taxon>Viridiplantae</taxon>
        <taxon>Streptophyta</taxon>
        <taxon>Embryophyta</taxon>
        <taxon>Tracheophyta</taxon>
        <taxon>Spermatophyta</taxon>
        <taxon>Magnoliopsida</taxon>
        <taxon>Liliopsida</taxon>
        <taxon>Asparagales</taxon>
        <taxon>Orchidaceae</taxon>
        <taxon>Orchidoideae</taxon>
        <taxon>Orchideae</taxon>
        <taxon>Orchidinae</taxon>
        <taxon>Platanthera</taxon>
    </lineage>
</organism>
<name>A0AAP0GCW2_9ASPA</name>
<feature type="domain" description="Plastid lipid-associated protein/fibrillin conserved" evidence="4">
    <location>
        <begin position="99"/>
        <end position="282"/>
    </location>
</feature>
<protein>
    <recommendedName>
        <fullName evidence="4">Plastid lipid-associated protein/fibrillin conserved domain-containing protein</fullName>
    </recommendedName>
</protein>
<dbReference type="Pfam" id="PF04755">
    <property type="entry name" value="PAP_fibrillin"/>
    <property type="match status" value="1"/>
</dbReference>
<evidence type="ECO:0000313" key="6">
    <source>
        <dbReference type="Proteomes" id="UP001418222"/>
    </source>
</evidence>
<dbReference type="InterPro" id="IPR039633">
    <property type="entry name" value="PAP"/>
</dbReference>
<keyword evidence="2" id="KW-0934">Plastid</keyword>
<sequence length="290" mass="31896">MQIEGSSFAHGRAFRRTNKLLISQRKLMAATASMLRPALHLRLTQASPAASQGLRPSPVGLEMKQRPCKRRVAAIDVQAVAGGQEVSSSGDGMDKTAEEIKAELYLALQGIDRGIFGLSSAKKVEIEAMVEQLESRNPTPNPTDHLLSKVDGCWKLIYTTVTILGSKRTRLGLRDFIRLGDIYQTIDAAQELAVNVVHFSVKGMRMLAGRLTIRASYTIASKSIRASFLIGAANSMEQFAGLFEKNYDLLIAVFNPEGWLDITYVDESMRIGRAHKGSIFVLERTTKNAI</sequence>
<comment type="caution">
    <text evidence="5">The sequence shown here is derived from an EMBL/GenBank/DDBJ whole genome shotgun (WGS) entry which is preliminary data.</text>
</comment>